<dbReference type="SUPFAM" id="SSF48452">
    <property type="entry name" value="TPR-like"/>
    <property type="match status" value="1"/>
</dbReference>
<evidence type="ECO:0000256" key="5">
    <source>
        <dbReference type="PROSITE-ProRule" id="PRU00339"/>
    </source>
</evidence>
<dbReference type="Proteomes" id="UP000654401">
    <property type="component" value="Unassembled WGS sequence"/>
</dbReference>
<evidence type="ECO:0000256" key="6">
    <source>
        <dbReference type="SAM" id="Coils"/>
    </source>
</evidence>
<comment type="caution">
    <text evidence="10">The sequence shown here is derived from an EMBL/GenBank/DDBJ whole genome shotgun (WGS) entry which is preliminary data.</text>
</comment>
<comment type="subcellular location">
    <subcellularLocation>
        <location evidence="1">Cell envelope</location>
    </subcellularLocation>
</comment>
<dbReference type="InterPro" id="IPR019734">
    <property type="entry name" value="TPR_rpt"/>
</dbReference>
<protein>
    <submittedName>
        <fullName evidence="10">C-type cytochrome biogenesis protein CcmI</fullName>
    </submittedName>
</protein>
<evidence type="ECO:0000313" key="10">
    <source>
        <dbReference type="EMBL" id="MBC8519765.1"/>
    </source>
</evidence>
<dbReference type="NCBIfam" id="TIGR03142">
    <property type="entry name" value="cytochro_ccmI"/>
    <property type="match status" value="1"/>
</dbReference>
<dbReference type="GO" id="GO:0030313">
    <property type="term" value="C:cell envelope"/>
    <property type="evidence" value="ECO:0007669"/>
    <property type="project" value="UniProtKB-SubCell"/>
</dbReference>
<dbReference type="AlphaFoldDB" id="A0A8J6TVW5"/>
<dbReference type="InterPro" id="IPR011990">
    <property type="entry name" value="TPR-like_helical_dom_sf"/>
</dbReference>
<keyword evidence="2" id="KW-0677">Repeat</keyword>
<evidence type="ECO:0000256" key="1">
    <source>
        <dbReference type="ARBA" id="ARBA00004196"/>
    </source>
</evidence>
<dbReference type="Pfam" id="PF23892">
    <property type="entry name" value="Ig_CycH"/>
    <property type="match status" value="1"/>
</dbReference>
<feature type="repeat" description="TPR" evidence="5">
    <location>
        <begin position="232"/>
        <end position="265"/>
    </location>
</feature>
<feature type="domain" description="Cytochrome c-type biogenesis protein H TPR" evidence="9">
    <location>
        <begin position="132"/>
        <end position="268"/>
    </location>
</feature>
<dbReference type="PANTHER" id="PTHR47870">
    <property type="entry name" value="CYTOCHROME C-TYPE BIOGENESIS PROTEIN CCMH"/>
    <property type="match status" value="1"/>
</dbReference>
<evidence type="ECO:0000256" key="3">
    <source>
        <dbReference type="ARBA" id="ARBA00022748"/>
    </source>
</evidence>
<dbReference type="InterPro" id="IPR051263">
    <property type="entry name" value="C-type_cytochrome_biogenesis"/>
</dbReference>
<dbReference type="Gene3D" id="1.25.40.10">
    <property type="entry name" value="Tetratricopeptide repeat domain"/>
    <property type="match status" value="1"/>
</dbReference>
<sequence length="413" mass="44743">MSSEVMFWSGSIVMVAIALFFLLPPLLGRGKTVGVARRETNLTIFQQRLEELKDDRESGEISSEQFEQAEADLKRELLADLEGEEHKVEQNSSAGRVGALIAIVLVPLIAFGIYGKIGAPEAINVKVASASAQQQQSTKNFEDVVAQLEKKLEQNPDNSEGWMMLAKSYEVLGRNSEIVNVYERAIEKMGESVDSQLFMEYGEALATRNGGSWMGKPVDQLTRALDIDPTNRDALWISGHAYFDLGKYEKALGFWERLANTAPTDDPEIVNMINEAAYEAQEQLGREKTALLKLVAVPAGTVLTVAVALDQSLQEMVSAEDVVFIYAKAQGKKGPPLAAQRLTVASLPTTIQLDDTMAMIASNNLSSADQIVVGAKVSKSGVATGGSGDLVGTVETTTSQTDTIKLVINQIVE</sequence>
<dbReference type="GO" id="GO:0017004">
    <property type="term" value="P:cytochrome complex assembly"/>
    <property type="evidence" value="ECO:0007669"/>
    <property type="project" value="UniProtKB-KW"/>
</dbReference>
<feature type="domain" description="Cytochrome c-type biogenesis protein H Ig-like" evidence="8">
    <location>
        <begin position="303"/>
        <end position="409"/>
    </location>
</feature>
<evidence type="ECO:0000256" key="7">
    <source>
        <dbReference type="SAM" id="Phobius"/>
    </source>
</evidence>
<keyword evidence="6" id="KW-0175">Coiled coil</keyword>
<evidence type="ECO:0000259" key="9">
    <source>
        <dbReference type="Pfam" id="PF23914"/>
    </source>
</evidence>
<evidence type="ECO:0000259" key="8">
    <source>
        <dbReference type="Pfam" id="PF23892"/>
    </source>
</evidence>
<dbReference type="PANTHER" id="PTHR47870:SF4">
    <property type="entry name" value="CYTOCHROME C-TYPE BIOGENESIS PROTEIN CYCH"/>
    <property type="match status" value="1"/>
</dbReference>
<keyword evidence="7" id="KW-0812">Transmembrane</keyword>
<proteinExistence type="predicted"/>
<dbReference type="EMBL" id="JACNFK010000027">
    <property type="protein sequence ID" value="MBC8519765.1"/>
    <property type="molecule type" value="Genomic_DNA"/>
</dbReference>
<reference evidence="10 11" key="1">
    <citation type="submission" date="2020-08" db="EMBL/GenBank/DDBJ databases">
        <title>Bridging the membrane lipid divide: bacteria of the FCB group superphylum have the potential to synthesize archaeal ether lipids.</title>
        <authorList>
            <person name="Villanueva L."/>
            <person name="Von Meijenfeldt F.A.B."/>
            <person name="Westbye A.B."/>
            <person name="Yadav S."/>
            <person name="Hopmans E.C."/>
            <person name="Dutilh B.E."/>
            <person name="Sinninghe Damste J.S."/>
        </authorList>
    </citation>
    <scope>NUCLEOTIDE SEQUENCE [LARGE SCALE GENOMIC DNA]</scope>
    <source>
        <strain evidence="10">NIOZ-UU100</strain>
    </source>
</reference>
<keyword evidence="7" id="KW-1133">Transmembrane helix</keyword>
<keyword evidence="3" id="KW-0201">Cytochrome c-type biogenesis</keyword>
<evidence type="ECO:0000256" key="4">
    <source>
        <dbReference type="ARBA" id="ARBA00022803"/>
    </source>
</evidence>
<gene>
    <name evidence="10" type="primary">ccmI</name>
    <name evidence="10" type="ORF">H8D24_05110</name>
</gene>
<feature type="coiled-coil region" evidence="6">
    <location>
        <begin position="35"/>
        <end position="69"/>
    </location>
</feature>
<dbReference type="PROSITE" id="PS50005">
    <property type="entry name" value="TPR"/>
    <property type="match status" value="1"/>
</dbReference>
<dbReference type="InterPro" id="IPR017560">
    <property type="entry name" value="Cyt_c_biogenesis_CcmI"/>
</dbReference>
<accession>A0A8J6TVW5</accession>
<keyword evidence="7" id="KW-0472">Membrane</keyword>
<dbReference type="Pfam" id="PF23914">
    <property type="entry name" value="TPR_CcmH_CycH"/>
    <property type="match status" value="1"/>
</dbReference>
<evidence type="ECO:0000313" key="11">
    <source>
        <dbReference type="Proteomes" id="UP000654401"/>
    </source>
</evidence>
<evidence type="ECO:0000256" key="2">
    <source>
        <dbReference type="ARBA" id="ARBA00022737"/>
    </source>
</evidence>
<dbReference type="GO" id="GO:0005886">
    <property type="term" value="C:plasma membrane"/>
    <property type="evidence" value="ECO:0007669"/>
    <property type="project" value="TreeGrafter"/>
</dbReference>
<feature type="transmembrane region" description="Helical" evidence="7">
    <location>
        <begin position="6"/>
        <end position="28"/>
    </location>
</feature>
<dbReference type="InterPro" id="IPR056413">
    <property type="entry name" value="TPR_CcmH_CycH"/>
</dbReference>
<feature type="transmembrane region" description="Helical" evidence="7">
    <location>
        <begin position="97"/>
        <end position="115"/>
    </location>
</feature>
<dbReference type="InterPro" id="IPR056412">
    <property type="entry name" value="Ig_CycH"/>
</dbReference>
<name>A0A8J6TVW5_9GAMM</name>
<keyword evidence="4 5" id="KW-0802">TPR repeat</keyword>
<organism evidence="10 11">
    <name type="scientific">Candidatus Thiopontia autotrophica</name>
    <dbReference type="NCBI Taxonomy" id="2841688"/>
    <lineage>
        <taxon>Bacteria</taxon>
        <taxon>Pseudomonadati</taxon>
        <taxon>Pseudomonadota</taxon>
        <taxon>Gammaproteobacteria</taxon>
        <taxon>Candidatus Thiopontia</taxon>
    </lineage>
</organism>